<keyword evidence="4" id="KW-0732">Signal</keyword>
<comment type="similarity">
    <text evidence="2">Belongs to the bacterial solute-binding protein 1 family.</text>
</comment>
<evidence type="ECO:0000256" key="3">
    <source>
        <dbReference type="ARBA" id="ARBA00022448"/>
    </source>
</evidence>
<dbReference type="AlphaFoldDB" id="A0A7C3WR28"/>
<keyword evidence="5" id="KW-1133">Transmembrane helix</keyword>
<protein>
    <submittedName>
        <fullName evidence="6">Carbohydrate ABC transporter substrate-binding protein</fullName>
    </submittedName>
</protein>
<keyword evidence="5" id="KW-0472">Membrane</keyword>
<feature type="transmembrane region" description="Helical" evidence="5">
    <location>
        <begin position="12"/>
        <end position="34"/>
    </location>
</feature>
<keyword evidence="3" id="KW-0813">Transport</keyword>
<evidence type="ECO:0000256" key="4">
    <source>
        <dbReference type="ARBA" id="ARBA00022729"/>
    </source>
</evidence>
<dbReference type="InterPro" id="IPR050490">
    <property type="entry name" value="Bact_solute-bd_prot1"/>
</dbReference>
<keyword evidence="5" id="KW-0812">Transmembrane</keyword>
<dbReference type="SUPFAM" id="SSF53850">
    <property type="entry name" value="Periplasmic binding protein-like II"/>
    <property type="match status" value="1"/>
</dbReference>
<dbReference type="PANTHER" id="PTHR43649">
    <property type="entry name" value="ARABINOSE-BINDING PROTEIN-RELATED"/>
    <property type="match status" value="1"/>
</dbReference>
<comment type="subcellular location">
    <subcellularLocation>
        <location evidence="1">Cell envelope</location>
    </subcellularLocation>
</comment>
<dbReference type="Gene3D" id="3.40.190.10">
    <property type="entry name" value="Periplasmic binding protein-like II"/>
    <property type="match status" value="2"/>
</dbReference>
<comment type="caution">
    <text evidence="6">The sequence shown here is derived from an EMBL/GenBank/DDBJ whole genome shotgun (WGS) entry which is preliminary data.</text>
</comment>
<accession>A0A7C3WR28</accession>
<dbReference type="PANTHER" id="PTHR43649:SF28">
    <property type="entry name" value="BINDING PROTEIN COMPONENT OF ABC SUGAR TRANSPORTER-RELATED"/>
    <property type="match status" value="1"/>
</dbReference>
<dbReference type="InterPro" id="IPR006059">
    <property type="entry name" value="SBP"/>
</dbReference>
<gene>
    <name evidence="6" type="ORF">ENV88_07585</name>
</gene>
<organism evidence="6">
    <name type="scientific">Thermofilum pendens</name>
    <dbReference type="NCBI Taxonomy" id="2269"/>
    <lineage>
        <taxon>Archaea</taxon>
        <taxon>Thermoproteota</taxon>
        <taxon>Thermoprotei</taxon>
        <taxon>Thermofilales</taxon>
        <taxon>Thermofilaceae</taxon>
        <taxon>Thermofilum</taxon>
    </lineage>
</organism>
<name>A0A7C3WR28_THEPE</name>
<evidence type="ECO:0000256" key="2">
    <source>
        <dbReference type="ARBA" id="ARBA00008520"/>
    </source>
</evidence>
<dbReference type="Pfam" id="PF01547">
    <property type="entry name" value="SBP_bac_1"/>
    <property type="match status" value="1"/>
</dbReference>
<dbReference type="EMBL" id="DTIB01000132">
    <property type="protein sequence ID" value="HGB25862.1"/>
    <property type="molecule type" value="Genomic_DNA"/>
</dbReference>
<evidence type="ECO:0000256" key="1">
    <source>
        <dbReference type="ARBA" id="ARBA00004196"/>
    </source>
</evidence>
<reference evidence="6" key="1">
    <citation type="journal article" date="2020" name="mSystems">
        <title>Genome- and Community-Level Interaction Insights into Carbon Utilization and Element Cycling Functions of Hydrothermarchaeota in Hydrothermal Sediment.</title>
        <authorList>
            <person name="Zhou Z."/>
            <person name="Liu Y."/>
            <person name="Xu W."/>
            <person name="Pan J."/>
            <person name="Luo Z.H."/>
            <person name="Li M."/>
        </authorList>
    </citation>
    <scope>NUCLEOTIDE SEQUENCE [LARGE SCALE GENOMIC DNA]</scope>
    <source>
        <strain evidence="6">SpSt-8</strain>
    </source>
</reference>
<sequence>MAAPQKKGLPTAVLIAIAVVVTAVVVGLAVYFLLGAPARPKANLLEIYHWWTSGGEKAAIDALVGVFQKKYPDVGVIQSPVAGGAGYVMKAVMKAMVAAGEAPDAFQMHLGYEMKPYIDAGYLEPIDDLWRTEGWEQAFPPVIKDMAYWDGHYYAVPVNIHRANVLWYNKKILDQYGIDPNTLKTWDGFFAACEKLRAAGMRYPIAMGGIGKWEIAHVIEQIFLSQGVDFYQDLINGKLSDPNDPRLVKSFEIMRRYMEYVNPDYASLTWDQAVAKVIRGEAAFTIMGDWANGEFYVAGKTFGVDYGAIPSPGTEGIFMIVSDSFQLPKGAKHPENAVRWLKVVGSCEGQNAFNPIKGSIPARVDCDITPYGPYQRRAIEDFRTAKYMAPSIVHGSGAPEKFASAFNDIASKFATDRDVAAACRAVIDAINAAKADYTKVWKLTG</sequence>
<evidence type="ECO:0000313" key="6">
    <source>
        <dbReference type="EMBL" id="HGB25862.1"/>
    </source>
</evidence>
<proteinExistence type="inferred from homology"/>
<evidence type="ECO:0000256" key="5">
    <source>
        <dbReference type="SAM" id="Phobius"/>
    </source>
</evidence>